<protein>
    <submittedName>
        <fullName evidence="8">Uncharacterized protein</fullName>
    </submittedName>
</protein>
<evidence type="ECO:0000313" key="8">
    <source>
        <dbReference type="EMBL" id="QIP40207.1"/>
    </source>
</evidence>
<dbReference type="Proteomes" id="UP000502345">
    <property type="component" value="Chromosome"/>
</dbReference>
<sequence>MSEARGEKSSGSDLHHRRWHPLRRTGQLIGRTLSKAWDDSIFGKAATAAFWQTLSLAPLLLGLLGMIGYIGGWFGPNTVEIIESKIVTFSGTIFSESVVDQIIRPTVTDVLQRGRPEIISVGFLLSLWAGSSAISTFVDSIVEAHGQQDARNPIWQRIFALLLYVMFLVMAVFILPLVALGPTLVGRALPASWYVVGSNLVDTFYYPAVGLLVIIGLTTLYKVALPKSLPWHRLLAGALVAGVFFMAASTGLRWYLGFVTSTGYTYGALATPIAFLLFTFFLGFAVVLGAEFNATVQEFWPARATRMEQMREWLAAQNTDEKTGPVTNLTWHLATSPIRISGDKADPATVPSYGRPRSRQTESRQSESRQNSCVDQDPCDEPHADAKSPAGRLRRGCRSAELRKYSRSPDPRSVALTESFVNLLAVRAHR</sequence>
<proteinExistence type="predicted"/>
<evidence type="ECO:0000313" key="9">
    <source>
        <dbReference type="Proteomes" id="UP000502345"/>
    </source>
</evidence>
<evidence type="ECO:0000256" key="5">
    <source>
        <dbReference type="ARBA" id="ARBA00023136"/>
    </source>
</evidence>
<keyword evidence="4 7" id="KW-1133">Transmembrane helix</keyword>
<feature type="transmembrane region" description="Helical" evidence="7">
    <location>
        <begin position="118"/>
        <end position="138"/>
    </location>
</feature>
<dbReference type="InterPro" id="IPR017039">
    <property type="entry name" value="Virul_fac_BrkB"/>
</dbReference>
<name>A0A6G9CT82_RHOER</name>
<dbReference type="AlphaFoldDB" id="A0A6G9CT82"/>
<comment type="subcellular location">
    <subcellularLocation>
        <location evidence="1">Cell membrane</location>
        <topology evidence="1">Multi-pass membrane protein</topology>
    </subcellularLocation>
</comment>
<evidence type="ECO:0000256" key="2">
    <source>
        <dbReference type="ARBA" id="ARBA00022475"/>
    </source>
</evidence>
<feature type="transmembrane region" description="Helical" evidence="7">
    <location>
        <begin position="235"/>
        <end position="256"/>
    </location>
</feature>
<feature type="transmembrane region" description="Helical" evidence="7">
    <location>
        <begin position="159"/>
        <end position="184"/>
    </location>
</feature>
<feature type="region of interest" description="Disordered" evidence="6">
    <location>
        <begin position="340"/>
        <end position="397"/>
    </location>
</feature>
<dbReference type="GO" id="GO:0005886">
    <property type="term" value="C:plasma membrane"/>
    <property type="evidence" value="ECO:0007669"/>
    <property type="project" value="UniProtKB-SubCell"/>
</dbReference>
<dbReference type="PANTHER" id="PTHR30213">
    <property type="entry name" value="INNER MEMBRANE PROTEIN YHJD"/>
    <property type="match status" value="1"/>
</dbReference>
<gene>
    <name evidence="8" type="ORF">G9444_2963</name>
</gene>
<organism evidence="8 9">
    <name type="scientific">Rhodococcus erythropolis</name>
    <name type="common">Arthrobacter picolinophilus</name>
    <dbReference type="NCBI Taxonomy" id="1833"/>
    <lineage>
        <taxon>Bacteria</taxon>
        <taxon>Bacillati</taxon>
        <taxon>Actinomycetota</taxon>
        <taxon>Actinomycetes</taxon>
        <taxon>Mycobacteriales</taxon>
        <taxon>Nocardiaceae</taxon>
        <taxon>Rhodococcus</taxon>
        <taxon>Rhodococcus erythropolis group</taxon>
    </lineage>
</organism>
<feature type="transmembrane region" description="Helical" evidence="7">
    <location>
        <begin position="204"/>
        <end position="223"/>
    </location>
</feature>
<dbReference type="EMBL" id="CP050124">
    <property type="protein sequence ID" value="QIP40207.1"/>
    <property type="molecule type" value="Genomic_DNA"/>
</dbReference>
<keyword evidence="2" id="KW-1003">Cell membrane</keyword>
<dbReference type="PANTHER" id="PTHR30213:SF0">
    <property type="entry name" value="UPF0761 MEMBRANE PROTEIN YIHY"/>
    <property type="match status" value="1"/>
</dbReference>
<evidence type="ECO:0000256" key="3">
    <source>
        <dbReference type="ARBA" id="ARBA00022692"/>
    </source>
</evidence>
<evidence type="ECO:0000256" key="1">
    <source>
        <dbReference type="ARBA" id="ARBA00004651"/>
    </source>
</evidence>
<keyword evidence="3 7" id="KW-0812">Transmembrane</keyword>
<reference evidence="8 9" key="1">
    <citation type="submission" date="2020-03" db="EMBL/GenBank/DDBJ databases">
        <title>Screen low temperature-resistant strains for efficient degradation of petroleum hydrocarbons under the low temperature.</title>
        <authorList>
            <person name="Wang Y."/>
            <person name="Chen J."/>
        </authorList>
    </citation>
    <scope>NUCLEOTIDE SEQUENCE [LARGE SCALE GENOMIC DNA]</scope>
    <source>
        <strain evidence="8 9">KB1</strain>
    </source>
</reference>
<accession>A0A6G9CT82</accession>
<evidence type="ECO:0000256" key="4">
    <source>
        <dbReference type="ARBA" id="ARBA00022989"/>
    </source>
</evidence>
<feature type="transmembrane region" description="Helical" evidence="7">
    <location>
        <begin position="49"/>
        <end position="70"/>
    </location>
</feature>
<feature type="transmembrane region" description="Helical" evidence="7">
    <location>
        <begin position="268"/>
        <end position="290"/>
    </location>
</feature>
<evidence type="ECO:0000256" key="7">
    <source>
        <dbReference type="SAM" id="Phobius"/>
    </source>
</evidence>
<evidence type="ECO:0000256" key="6">
    <source>
        <dbReference type="SAM" id="MobiDB-lite"/>
    </source>
</evidence>
<keyword evidence="5 7" id="KW-0472">Membrane</keyword>
<dbReference type="Pfam" id="PF03631">
    <property type="entry name" value="Virul_fac_BrkB"/>
    <property type="match status" value="1"/>
</dbReference>